<proteinExistence type="predicted"/>
<protein>
    <submittedName>
        <fullName evidence="2">Uncharacterized protein</fullName>
    </submittedName>
</protein>
<dbReference type="AlphaFoldDB" id="A0ABD0KTT8"/>
<dbReference type="Pfam" id="PF15128">
    <property type="entry name" value="T_cell_tran_alt"/>
    <property type="match status" value="1"/>
</dbReference>
<sequence>MTDSIRDVLDSVHDFFSSLYLLTPQYLMQFWESVVKEIEEADLQLKILYVLLGWLGISFLLILVSWAYLGKNVVKMLTPNGALWSVPFCCQLE</sequence>
<name>A0ABD0KTT8_9CAEN</name>
<keyword evidence="1" id="KW-0812">Transmembrane</keyword>
<evidence type="ECO:0000313" key="3">
    <source>
        <dbReference type="Proteomes" id="UP001519460"/>
    </source>
</evidence>
<evidence type="ECO:0000256" key="1">
    <source>
        <dbReference type="SAM" id="Phobius"/>
    </source>
</evidence>
<reference evidence="2 3" key="1">
    <citation type="journal article" date="2023" name="Sci. Data">
        <title>Genome assembly of the Korean intertidal mud-creeper Batillaria attramentaria.</title>
        <authorList>
            <person name="Patra A.K."/>
            <person name="Ho P.T."/>
            <person name="Jun S."/>
            <person name="Lee S.J."/>
            <person name="Kim Y."/>
            <person name="Won Y.J."/>
        </authorList>
    </citation>
    <scope>NUCLEOTIDE SEQUENCE [LARGE SCALE GENOMIC DNA]</scope>
    <source>
        <strain evidence="2">Wonlab-2016</strain>
    </source>
</reference>
<organism evidence="2 3">
    <name type="scientific">Batillaria attramentaria</name>
    <dbReference type="NCBI Taxonomy" id="370345"/>
    <lineage>
        <taxon>Eukaryota</taxon>
        <taxon>Metazoa</taxon>
        <taxon>Spiralia</taxon>
        <taxon>Lophotrochozoa</taxon>
        <taxon>Mollusca</taxon>
        <taxon>Gastropoda</taxon>
        <taxon>Caenogastropoda</taxon>
        <taxon>Sorbeoconcha</taxon>
        <taxon>Cerithioidea</taxon>
        <taxon>Batillariidae</taxon>
        <taxon>Batillaria</taxon>
    </lineage>
</organism>
<comment type="caution">
    <text evidence="2">The sequence shown here is derived from an EMBL/GenBank/DDBJ whole genome shotgun (WGS) entry which is preliminary data.</text>
</comment>
<dbReference type="EMBL" id="JACVVK020000125">
    <property type="protein sequence ID" value="KAK7490604.1"/>
    <property type="molecule type" value="Genomic_DNA"/>
</dbReference>
<feature type="transmembrane region" description="Helical" evidence="1">
    <location>
        <begin position="47"/>
        <end position="69"/>
    </location>
</feature>
<keyword evidence="1" id="KW-1133">Transmembrane helix</keyword>
<keyword evidence="1" id="KW-0472">Membrane</keyword>
<dbReference type="Proteomes" id="UP001519460">
    <property type="component" value="Unassembled WGS sequence"/>
</dbReference>
<dbReference type="InterPro" id="IPR016560">
    <property type="entry name" value="TCTA"/>
</dbReference>
<evidence type="ECO:0000313" key="2">
    <source>
        <dbReference type="EMBL" id="KAK7490604.1"/>
    </source>
</evidence>
<accession>A0ABD0KTT8</accession>
<gene>
    <name evidence="2" type="ORF">BaRGS_00018207</name>
</gene>
<keyword evidence="3" id="KW-1185">Reference proteome</keyword>